<keyword evidence="11" id="KW-0812">Transmembrane</keyword>
<dbReference type="CDD" id="cd06577">
    <property type="entry name" value="PASTA_pknB"/>
    <property type="match status" value="5"/>
</dbReference>
<feature type="domain" description="PASTA" evidence="13">
    <location>
        <begin position="486"/>
        <end position="552"/>
    </location>
</feature>
<evidence type="ECO:0000256" key="7">
    <source>
        <dbReference type="ARBA" id="ARBA00022840"/>
    </source>
</evidence>
<dbReference type="EC" id="2.7.11.1" evidence="1"/>
<keyword evidence="11" id="KW-1133">Transmembrane helix</keyword>
<evidence type="ECO:0000256" key="3">
    <source>
        <dbReference type="ARBA" id="ARBA00022679"/>
    </source>
</evidence>
<dbReference type="InterPro" id="IPR000719">
    <property type="entry name" value="Prot_kinase_dom"/>
</dbReference>
<gene>
    <name evidence="14" type="ORF">SAMN05660282_00791</name>
</gene>
<dbReference type="InterPro" id="IPR008271">
    <property type="entry name" value="Ser/Thr_kinase_AS"/>
</dbReference>
<dbReference type="PROSITE" id="PS00108">
    <property type="entry name" value="PROTEIN_KINASE_ST"/>
    <property type="match status" value="1"/>
</dbReference>
<evidence type="ECO:0000256" key="9">
    <source>
        <dbReference type="ARBA" id="ARBA00048679"/>
    </source>
</evidence>
<dbReference type="Gene3D" id="1.10.510.10">
    <property type="entry name" value="Transferase(Phosphotransferase) domain 1"/>
    <property type="match status" value="1"/>
</dbReference>
<dbReference type="Gene3D" id="3.30.200.20">
    <property type="entry name" value="Phosphorylase Kinase, domain 1"/>
    <property type="match status" value="1"/>
</dbReference>
<reference evidence="14 15" key="1">
    <citation type="submission" date="2016-10" db="EMBL/GenBank/DDBJ databases">
        <authorList>
            <person name="de Groot N.N."/>
        </authorList>
    </citation>
    <scope>NUCLEOTIDE SEQUENCE [LARGE SCALE GENOMIC DNA]</scope>
    <source>
        <strain>J11</strain>
        <strain evidence="15">PG 39</strain>
    </source>
</reference>
<feature type="region of interest" description="Disordered" evidence="10">
    <location>
        <begin position="289"/>
        <end position="387"/>
    </location>
</feature>
<feature type="compositionally biased region" description="Polar residues" evidence="10">
    <location>
        <begin position="729"/>
        <end position="741"/>
    </location>
</feature>
<evidence type="ECO:0000256" key="5">
    <source>
        <dbReference type="ARBA" id="ARBA00022741"/>
    </source>
</evidence>
<dbReference type="GO" id="GO:0004674">
    <property type="term" value="F:protein serine/threonine kinase activity"/>
    <property type="evidence" value="ECO:0007669"/>
    <property type="project" value="UniProtKB-KW"/>
</dbReference>
<keyword evidence="5" id="KW-0547">Nucleotide-binding</keyword>
<dbReference type="PANTHER" id="PTHR43289:SF6">
    <property type="entry name" value="SERINE_THREONINE-PROTEIN KINASE NEKL-3"/>
    <property type="match status" value="1"/>
</dbReference>
<dbReference type="Pfam" id="PF00069">
    <property type="entry name" value="Pkinase"/>
    <property type="match status" value="1"/>
</dbReference>
<evidence type="ECO:0000259" key="12">
    <source>
        <dbReference type="PROSITE" id="PS50011"/>
    </source>
</evidence>
<keyword evidence="11" id="KW-0472">Membrane</keyword>
<evidence type="ECO:0000256" key="6">
    <source>
        <dbReference type="ARBA" id="ARBA00022777"/>
    </source>
</evidence>
<keyword evidence="2 14" id="KW-0723">Serine/threonine-protein kinase</keyword>
<keyword evidence="7" id="KW-0067">ATP-binding</keyword>
<keyword evidence="4" id="KW-0677">Repeat</keyword>
<evidence type="ECO:0000256" key="1">
    <source>
        <dbReference type="ARBA" id="ARBA00012513"/>
    </source>
</evidence>
<dbReference type="NCBIfam" id="NF033483">
    <property type="entry name" value="PknB_PASTA_kin"/>
    <property type="match status" value="1"/>
</dbReference>
<comment type="catalytic activity">
    <reaction evidence="9">
        <text>L-seryl-[protein] + ATP = O-phospho-L-seryl-[protein] + ADP + H(+)</text>
        <dbReference type="Rhea" id="RHEA:17989"/>
        <dbReference type="Rhea" id="RHEA-COMP:9863"/>
        <dbReference type="Rhea" id="RHEA-COMP:11604"/>
        <dbReference type="ChEBI" id="CHEBI:15378"/>
        <dbReference type="ChEBI" id="CHEBI:29999"/>
        <dbReference type="ChEBI" id="CHEBI:30616"/>
        <dbReference type="ChEBI" id="CHEBI:83421"/>
        <dbReference type="ChEBI" id="CHEBI:456216"/>
        <dbReference type="EC" id="2.7.11.1"/>
    </reaction>
</comment>
<dbReference type="STRING" id="185761.SAMN05660282_00791"/>
<evidence type="ECO:0000256" key="2">
    <source>
        <dbReference type="ARBA" id="ARBA00022527"/>
    </source>
</evidence>
<dbReference type="EMBL" id="FOPJ01000003">
    <property type="protein sequence ID" value="SFG39573.1"/>
    <property type="molecule type" value="Genomic_DNA"/>
</dbReference>
<evidence type="ECO:0000256" key="8">
    <source>
        <dbReference type="ARBA" id="ARBA00047899"/>
    </source>
</evidence>
<keyword evidence="6 14" id="KW-0418">Kinase</keyword>
<feature type="domain" description="PASTA" evidence="13">
    <location>
        <begin position="685"/>
        <end position="747"/>
    </location>
</feature>
<dbReference type="FunFam" id="1.10.510.10:FF:000021">
    <property type="entry name" value="Serine/threonine protein kinase"/>
    <property type="match status" value="1"/>
</dbReference>
<organism evidence="14 15">
    <name type="scientific">Corynebacterium spheniscorum</name>
    <dbReference type="NCBI Taxonomy" id="185761"/>
    <lineage>
        <taxon>Bacteria</taxon>
        <taxon>Bacillati</taxon>
        <taxon>Actinomycetota</taxon>
        <taxon>Actinomycetes</taxon>
        <taxon>Mycobacteriales</taxon>
        <taxon>Corynebacteriaceae</taxon>
        <taxon>Corynebacterium</taxon>
    </lineage>
</organism>
<sequence length="772" mass="82633">MAELKVGDVLEGRYRIDHPIARGGMSTVYRCVDLRLGRAVAAKVMDDQHRDDPVFRQRFRREARAMAQLSHPNLVNVYDFNSEGEHIFLVMELITGGTLRELLAERGPMPPHAATAVMRAVLTGLSVVHQEGLVHRDIKPDNVLINGNHQVKLADFGLVRATDGATATTSQIVGTVAYLSPEQVDGSTITPASDVYSTGIVLYELLTGETPFEGETPLQRAYDRLERTVPAPSSRIEGVPPLFDALVASATALNPADRFKDAGEFLVALDDIAEELALPSFRVPVPKNSAAHRAAAVPTSTTDVLPPVSSMDATNVLPMIPNEDSPQDASETAVLSPYVDPQAPQETSQLEAAQLPPEQPAPIPQAVPVPPAAPAPQMPVTIPPRRPVSNRSKLKAAAWLIFITLIVGAVAVGGWWFGSGRYGEIPQVYGLSQTEAVAVVEEAGFDPSTRFVFNDDVPRDHIVGSEPHEGERQVRGQTVTILVSQGKPTVPAFPDDRSVETFRSEASKRTLTITFGDGVFSDDIPEGKIVESHPAPGETVPVNSAIKIETSRGPAPVNVPDVRGMEADKARELIESTGLKVGDTTHDFYHDVENGKVNATIPSAGTELAKGSEVTLQVSTALKVPEVAGQTVKDAIKTLNDAGLTVNDHVREEGTTSDRADRVLNVDPGAGALVDPAHPTVTLVLPEKVFVPGVMTKTVKEAADVLSKVGLGVTAEGNANARVFLQDPSPGTSVAPGTTVTLKGIGPGWNREDDNHYRRKPQDNGVRHHGRR</sequence>
<dbReference type="InterPro" id="IPR011009">
    <property type="entry name" value="Kinase-like_dom_sf"/>
</dbReference>
<keyword evidence="15" id="KW-1185">Reference proteome</keyword>
<dbReference type="GO" id="GO:0005524">
    <property type="term" value="F:ATP binding"/>
    <property type="evidence" value="ECO:0007669"/>
    <property type="project" value="UniProtKB-KW"/>
</dbReference>
<feature type="compositionally biased region" description="Basic and acidic residues" evidence="10">
    <location>
        <begin position="750"/>
        <end position="766"/>
    </location>
</feature>
<evidence type="ECO:0000313" key="15">
    <source>
        <dbReference type="Proteomes" id="UP000199065"/>
    </source>
</evidence>
<dbReference type="PROSITE" id="PS50011">
    <property type="entry name" value="PROTEIN_KINASE_DOM"/>
    <property type="match status" value="1"/>
</dbReference>
<dbReference type="InterPro" id="IPR005543">
    <property type="entry name" value="PASTA_dom"/>
</dbReference>
<evidence type="ECO:0000256" key="11">
    <source>
        <dbReference type="SAM" id="Phobius"/>
    </source>
</evidence>
<dbReference type="FunFam" id="3.30.200.20:FF:000035">
    <property type="entry name" value="Serine/threonine protein kinase Stk1"/>
    <property type="match status" value="1"/>
</dbReference>
<dbReference type="Proteomes" id="UP000199065">
    <property type="component" value="Unassembled WGS sequence"/>
</dbReference>
<proteinExistence type="predicted"/>
<keyword evidence="3" id="KW-0808">Transferase</keyword>
<dbReference type="PANTHER" id="PTHR43289">
    <property type="entry name" value="MITOGEN-ACTIVATED PROTEIN KINASE KINASE KINASE 20-RELATED"/>
    <property type="match status" value="1"/>
</dbReference>
<dbReference type="PROSITE" id="PS51178">
    <property type="entry name" value="PASTA"/>
    <property type="match status" value="4"/>
</dbReference>
<dbReference type="GO" id="GO:0045717">
    <property type="term" value="P:negative regulation of fatty acid biosynthetic process"/>
    <property type="evidence" value="ECO:0007669"/>
    <property type="project" value="UniProtKB-ARBA"/>
</dbReference>
<dbReference type="OrthoDB" id="9762169at2"/>
<evidence type="ECO:0000256" key="4">
    <source>
        <dbReference type="ARBA" id="ARBA00022737"/>
    </source>
</evidence>
<evidence type="ECO:0000256" key="10">
    <source>
        <dbReference type="SAM" id="MobiDB-lite"/>
    </source>
</evidence>
<feature type="transmembrane region" description="Helical" evidence="11">
    <location>
        <begin position="396"/>
        <end position="417"/>
    </location>
</feature>
<dbReference type="SUPFAM" id="SSF56112">
    <property type="entry name" value="Protein kinase-like (PK-like)"/>
    <property type="match status" value="1"/>
</dbReference>
<comment type="catalytic activity">
    <reaction evidence="8">
        <text>L-threonyl-[protein] + ATP = O-phospho-L-threonyl-[protein] + ADP + H(+)</text>
        <dbReference type="Rhea" id="RHEA:46608"/>
        <dbReference type="Rhea" id="RHEA-COMP:11060"/>
        <dbReference type="Rhea" id="RHEA-COMP:11605"/>
        <dbReference type="ChEBI" id="CHEBI:15378"/>
        <dbReference type="ChEBI" id="CHEBI:30013"/>
        <dbReference type="ChEBI" id="CHEBI:30616"/>
        <dbReference type="ChEBI" id="CHEBI:61977"/>
        <dbReference type="ChEBI" id="CHEBI:456216"/>
        <dbReference type="EC" id="2.7.11.1"/>
    </reaction>
</comment>
<feature type="compositionally biased region" description="Pro residues" evidence="10">
    <location>
        <begin position="357"/>
        <end position="386"/>
    </location>
</feature>
<dbReference type="SMART" id="SM00740">
    <property type="entry name" value="PASTA"/>
    <property type="match status" value="5"/>
</dbReference>
<name>A0A1I2RHI9_9CORY</name>
<dbReference type="Gene3D" id="3.30.10.20">
    <property type="match status" value="5"/>
</dbReference>
<protein>
    <recommendedName>
        <fullName evidence="1">non-specific serine/threonine protein kinase</fullName>
        <ecNumber evidence="1">2.7.11.1</ecNumber>
    </recommendedName>
</protein>
<feature type="domain" description="PASTA" evidence="13">
    <location>
        <begin position="553"/>
        <end position="620"/>
    </location>
</feature>
<feature type="domain" description="PASTA" evidence="13">
    <location>
        <begin position="419"/>
        <end position="485"/>
    </location>
</feature>
<dbReference type="AlphaFoldDB" id="A0A1I2RHI9"/>
<dbReference type="SMART" id="SM00220">
    <property type="entry name" value="S_TKc"/>
    <property type="match status" value="1"/>
</dbReference>
<feature type="region of interest" description="Disordered" evidence="10">
    <location>
        <begin position="727"/>
        <end position="772"/>
    </location>
</feature>
<dbReference type="CDD" id="cd14014">
    <property type="entry name" value="STKc_PknB_like"/>
    <property type="match status" value="1"/>
</dbReference>
<feature type="domain" description="Protein kinase" evidence="12">
    <location>
        <begin position="14"/>
        <end position="281"/>
    </location>
</feature>
<dbReference type="Pfam" id="PF03793">
    <property type="entry name" value="PASTA"/>
    <property type="match status" value="5"/>
</dbReference>
<evidence type="ECO:0000259" key="13">
    <source>
        <dbReference type="PROSITE" id="PS51178"/>
    </source>
</evidence>
<evidence type="ECO:0000313" key="14">
    <source>
        <dbReference type="EMBL" id="SFG39573.1"/>
    </source>
</evidence>
<dbReference type="RefSeq" id="WP_092284627.1">
    <property type="nucleotide sequence ID" value="NZ_FOPJ01000003.1"/>
</dbReference>
<accession>A0A1I2RHI9</accession>